<dbReference type="InterPro" id="IPR000242">
    <property type="entry name" value="PTP_cat"/>
</dbReference>
<evidence type="ECO:0000313" key="5">
    <source>
        <dbReference type="Proteomes" id="UP001177023"/>
    </source>
</evidence>
<accession>A0AA36D3C2</accession>
<dbReference type="Pfam" id="PF00102">
    <property type="entry name" value="Y_phosphatase"/>
    <property type="match status" value="1"/>
</dbReference>
<dbReference type="PRINTS" id="PR00700">
    <property type="entry name" value="PRTYPHPHTASE"/>
</dbReference>
<evidence type="ECO:0000313" key="4">
    <source>
        <dbReference type="EMBL" id="CAJ0579310.1"/>
    </source>
</evidence>
<dbReference type="PROSITE" id="PS50056">
    <property type="entry name" value="TYR_PHOSPHATASE_2"/>
    <property type="match status" value="1"/>
</dbReference>
<protein>
    <recommendedName>
        <fullName evidence="6">Protein-tyrosine phosphatase</fullName>
    </recommendedName>
</protein>
<dbReference type="PROSITE" id="PS00383">
    <property type="entry name" value="TYR_PHOSPHATASE_1"/>
    <property type="match status" value="1"/>
</dbReference>
<dbReference type="InterPro" id="IPR029021">
    <property type="entry name" value="Prot-tyrosine_phosphatase-like"/>
</dbReference>
<dbReference type="PANTHER" id="PTHR23219:SF13">
    <property type="entry name" value="TYROSINE-PROTEIN PHOSPHATASE DOMAIN-CONTAINING PROTEIN"/>
    <property type="match status" value="1"/>
</dbReference>
<proteinExistence type="predicted"/>
<name>A0AA36D3C2_9BILA</name>
<organism evidence="4 5">
    <name type="scientific">Mesorhabditis spiculigera</name>
    <dbReference type="NCBI Taxonomy" id="96644"/>
    <lineage>
        <taxon>Eukaryota</taxon>
        <taxon>Metazoa</taxon>
        <taxon>Ecdysozoa</taxon>
        <taxon>Nematoda</taxon>
        <taxon>Chromadorea</taxon>
        <taxon>Rhabditida</taxon>
        <taxon>Rhabditina</taxon>
        <taxon>Rhabditomorpha</taxon>
        <taxon>Rhabditoidea</taxon>
        <taxon>Rhabditidae</taxon>
        <taxon>Mesorhabditinae</taxon>
        <taxon>Mesorhabditis</taxon>
    </lineage>
</organism>
<dbReference type="SMART" id="SM00404">
    <property type="entry name" value="PTPc_motif"/>
    <property type="match status" value="1"/>
</dbReference>
<dbReference type="SUPFAM" id="SSF52799">
    <property type="entry name" value="(Phosphotyrosine protein) phosphatases II"/>
    <property type="match status" value="1"/>
</dbReference>
<dbReference type="CDD" id="cd00047">
    <property type="entry name" value="PTPc"/>
    <property type="match status" value="1"/>
</dbReference>
<keyword evidence="5" id="KW-1185">Reference proteome</keyword>
<feature type="domain" description="Tyrosine specific protein phosphatases" evidence="3">
    <location>
        <begin position="316"/>
        <end position="382"/>
    </location>
</feature>
<dbReference type="EMBL" id="CATQJA010002656">
    <property type="protein sequence ID" value="CAJ0579310.1"/>
    <property type="molecule type" value="Genomic_DNA"/>
</dbReference>
<feature type="compositionally biased region" description="Low complexity" evidence="1">
    <location>
        <begin position="84"/>
        <end position="95"/>
    </location>
</feature>
<dbReference type="GO" id="GO:0004725">
    <property type="term" value="F:protein tyrosine phosphatase activity"/>
    <property type="evidence" value="ECO:0007669"/>
    <property type="project" value="InterPro"/>
</dbReference>
<dbReference type="PANTHER" id="PTHR23219">
    <property type="entry name" value="TYROSINE-PROTEIN PHOSPHATASE C15H7.3-RELATED"/>
    <property type="match status" value="1"/>
</dbReference>
<comment type="caution">
    <text evidence="4">The sequence shown here is derived from an EMBL/GenBank/DDBJ whole genome shotgun (WGS) entry which is preliminary data.</text>
</comment>
<dbReference type="PROSITE" id="PS50055">
    <property type="entry name" value="TYR_PHOSPHATASE_PTP"/>
    <property type="match status" value="1"/>
</dbReference>
<evidence type="ECO:0000259" key="2">
    <source>
        <dbReference type="PROSITE" id="PS50055"/>
    </source>
</evidence>
<evidence type="ECO:0000256" key="1">
    <source>
        <dbReference type="SAM" id="MobiDB-lite"/>
    </source>
</evidence>
<dbReference type="AlphaFoldDB" id="A0AA36D3C2"/>
<evidence type="ECO:0000259" key="3">
    <source>
        <dbReference type="PROSITE" id="PS50056"/>
    </source>
</evidence>
<feature type="region of interest" description="Disordered" evidence="1">
    <location>
        <begin position="1"/>
        <end position="119"/>
    </location>
</feature>
<dbReference type="InterPro" id="IPR000387">
    <property type="entry name" value="Tyr_Pase_dom"/>
</dbReference>
<reference evidence="4" key="1">
    <citation type="submission" date="2023-06" db="EMBL/GenBank/DDBJ databases">
        <authorList>
            <person name="Delattre M."/>
        </authorList>
    </citation>
    <scope>NUCLEOTIDE SEQUENCE</scope>
    <source>
        <strain evidence="4">AF72</strain>
    </source>
</reference>
<dbReference type="InterPro" id="IPR016130">
    <property type="entry name" value="Tyr_Pase_AS"/>
</dbReference>
<evidence type="ECO:0008006" key="6">
    <source>
        <dbReference type="Google" id="ProtNLM"/>
    </source>
</evidence>
<feature type="domain" description="Tyrosine-protein phosphatase" evidence="2">
    <location>
        <begin position="138"/>
        <end position="391"/>
    </location>
</feature>
<dbReference type="InterPro" id="IPR003595">
    <property type="entry name" value="Tyr_Pase_cat"/>
</dbReference>
<feature type="non-terminal residue" evidence="4">
    <location>
        <position position="425"/>
    </location>
</feature>
<feature type="compositionally biased region" description="Basic and acidic residues" evidence="1">
    <location>
        <begin position="45"/>
        <end position="59"/>
    </location>
</feature>
<feature type="compositionally biased region" description="Basic and acidic residues" evidence="1">
    <location>
        <begin position="72"/>
        <end position="81"/>
    </location>
</feature>
<dbReference type="Proteomes" id="UP001177023">
    <property type="component" value="Unassembled WGS sequence"/>
</dbReference>
<sequence>MADPKPTPISAKRTTRRVKRPSREAIITPTTTPEQSSRSSKSGKGRSEKSRVSNNEKRVRNAPSKEVIARSASKETVEDNTQRATKPASSTPSAAQDNKKRKAATVKPGRAQPKFTPEQDSAADKFCNYIKSTPAEQIVSDFEKVQTYPEKKGDCEVCKKNTAKNRYGDVHCLDATRVELKTDFGNYTSADGDYIHANWISFDYLERKYIATQGPKDNTIEDFWRMVFQENVAAIVCVCNFVEGGQSKCAEYFPINAGEYKNYGKMFVNNKKVDDIVYTLEVLPDGCSNSIVTKLIFCTEWPDKGMPTKGGIPLKIRRLTREAGTGPVVVHCSAGIGRTGTYILIEMAIQKLLKGKEPVMIDLYKDLRDCRASSVQNTQQYLYAYSSVLDFIITRRIEYKPLKTKFLKDLCEIMEEAAAADPRPN</sequence>
<dbReference type="SMART" id="SM00194">
    <property type="entry name" value="PTPc"/>
    <property type="match status" value="1"/>
</dbReference>
<gene>
    <name evidence="4" type="ORF">MSPICULIGERA_LOCUS17533</name>
</gene>
<dbReference type="Gene3D" id="3.90.190.10">
    <property type="entry name" value="Protein tyrosine phosphatase superfamily"/>
    <property type="match status" value="1"/>
</dbReference>